<proteinExistence type="predicted"/>
<dbReference type="RefSeq" id="XP_002289536.1">
    <property type="nucleotide sequence ID" value="XM_002289500.1"/>
</dbReference>
<evidence type="ECO:0000313" key="6">
    <source>
        <dbReference type="Proteomes" id="UP000001449"/>
    </source>
</evidence>
<dbReference type="KEGG" id="tps:THAPSDRAFT_22468"/>
<dbReference type="Proteomes" id="UP000001449">
    <property type="component" value="Chromosome 4"/>
</dbReference>
<dbReference type="HOGENOM" id="CLU_532684_0_0_1"/>
<dbReference type="InterPro" id="IPR015338">
    <property type="entry name" value="GT64_dom"/>
</dbReference>
<evidence type="ECO:0000256" key="3">
    <source>
        <dbReference type="SAM" id="MobiDB-lite"/>
    </source>
</evidence>
<dbReference type="GeneID" id="7452232"/>
<feature type="domain" description="Glycosyl transferase 64" evidence="4">
    <location>
        <begin position="142"/>
        <end position="278"/>
    </location>
</feature>
<organism evidence="5 6">
    <name type="scientific">Thalassiosira pseudonana</name>
    <name type="common">Marine diatom</name>
    <name type="synonym">Cyclotella nana</name>
    <dbReference type="NCBI Taxonomy" id="35128"/>
    <lineage>
        <taxon>Eukaryota</taxon>
        <taxon>Sar</taxon>
        <taxon>Stramenopiles</taxon>
        <taxon>Ochrophyta</taxon>
        <taxon>Bacillariophyta</taxon>
        <taxon>Coscinodiscophyceae</taxon>
        <taxon>Thalassiosirophycidae</taxon>
        <taxon>Thalassiosirales</taxon>
        <taxon>Thalassiosiraceae</taxon>
        <taxon>Thalassiosira</taxon>
    </lineage>
</organism>
<protein>
    <recommendedName>
        <fullName evidence="4">Glycosyl transferase 64 domain-containing protein</fullName>
    </recommendedName>
</protein>
<dbReference type="eggNOG" id="ENOG502SN37">
    <property type="taxonomic scope" value="Eukaryota"/>
</dbReference>
<dbReference type="AlphaFoldDB" id="B8C0I9"/>
<reference evidence="5 6" key="2">
    <citation type="journal article" date="2008" name="Nature">
        <title>The Phaeodactylum genome reveals the evolutionary history of diatom genomes.</title>
        <authorList>
            <person name="Bowler C."/>
            <person name="Allen A.E."/>
            <person name="Badger J.H."/>
            <person name="Grimwood J."/>
            <person name="Jabbari K."/>
            <person name="Kuo A."/>
            <person name="Maheswari U."/>
            <person name="Martens C."/>
            <person name="Maumus F."/>
            <person name="Otillar R.P."/>
            <person name="Rayko E."/>
            <person name="Salamov A."/>
            <person name="Vandepoele K."/>
            <person name="Beszteri B."/>
            <person name="Gruber A."/>
            <person name="Heijde M."/>
            <person name="Katinka M."/>
            <person name="Mock T."/>
            <person name="Valentin K."/>
            <person name="Verret F."/>
            <person name="Berges J.A."/>
            <person name="Brownlee C."/>
            <person name="Cadoret J.P."/>
            <person name="Chiovitti A."/>
            <person name="Choi C.J."/>
            <person name="Coesel S."/>
            <person name="De Martino A."/>
            <person name="Detter J.C."/>
            <person name="Durkin C."/>
            <person name="Falciatore A."/>
            <person name="Fournet J."/>
            <person name="Haruta M."/>
            <person name="Huysman M.J."/>
            <person name="Jenkins B.D."/>
            <person name="Jiroutova K."/>
            <person name="Jorgensen R.E."/>
            <person name="Joubert Y."/>
            <person name="Kaplan A."/>
            <person name="Kroger N."/>
            <person name="Kroth P.G."/>
            <person name="La Roche J."/>
            <person name="Lindquist E."/>
            <person name="Lommer M."/>
            <person name="Martin-Jezequel V."/>
            <person name="Lopez P.J."/>
            <person name="Lucas S."/>
            <person name="Mangogna M."/>
            <person name="McGinnis K."/>
            <person name="Medlin L.K."/>
            <person name="Montsant A."/>
            <person name="Oudot-Le Secq M.P."/>
            <person name="Napoli C."/>
            <person name="Obornik M."/>
            <person name="Parker M.S."/>
            <person name="Petit J.L."/>
            <person name="Porcel B.M."/>
            <person name="Poulsen N."/>
            <person name="Robison M."/>
            <person name="Rychlewski L."/>
            <person name="Rynearson T.A."/>
            <person name="Schmutz J."/>
            <person name="Shapiro H."/>
            <person name="Siaut M."/>
            <person name="Stanley M."/>
            <person name="Sussman M.R."/>
            <person name="Taylor A.R."/>
            <person name="Vardi A."/>
            <person name="von Dassow P."/>
            <person name="Vyverman W."/>
            <person name="Willis A."/>
            <person name="Wyrwicz L.S."/>
            <person name="Rokhsar D.S."/>
            <person name="Weissenbach J."/>
            <person name="Armbrust E.V."/>
            <person name="Green B.R."/>
            <person name="Van de Peer Y."/>
            <person name="Grigoriev I.V."/>
        </authorList>
    </citation>
    <scope>NUCLEOTIDE SEQUENCE [LARGE SCALE GENOMIC DNA]</scope>
    <source>
        <strain evidence="5 6">CCMP1335</strain>
    </source>
</reference>
<evidence type="ECO:0000256" key="2">
    <source>
        <dbReference type="ARBA" id="ARBA00023157"/>
    </source>
</evidence>
<evidence type="ECO:0000313" key="5">
    <source>
        <dbReference type="EMBL" id="EED93073.1"/>
    </source>
</evidence>
<reference evidence="5 6" key="1">
    <citation type="journal article" date="2004" name="Science">
        <title>The genome of the diatom Thalassiosira pseudonana: ecology, evolution, and metabolism.</title>
        <authorList>
            <person name="Armbrust E.V."/>
            <person name="Berges J.A."/>
            <person name="Bowler C."/>
            <person name="Green B.R."/>
            <person name="Martinez D."/>
            <person name="Putnam N.H."/>
            <person name="Zhou S."/>
            <person name="Allen A.E."/>
            <person name="Apt K.E."/>
            <person name="Bechner M."/>
            <person name="Brzezinski M.A."/>
            <person name="Chaal B.K."/>
            <person name="Chiovitti A."/>
            <person name="Davis A.K."/>
            <person name="Demarest M.S."/>
            <person name="Detter J.C."/>
            <person name="Glavina T."/>
            <person name="Goodstein D."/>
            <person name="Hadi M.Z."/>
            <person name="Hellsten U."/>
            <person name="Hildebrand M."/>
            <person name="Jenkins B.D."/>
            <person name="Jurka J."/>
            <person name="Kapitonov V.V."/>
            <person name="Kroger N."/>
            <person name="Lau W.W."/>
            <person name="Lane T.W."/>
            <person name="Larimer F.W."/>
            <person name="Lippmeier J.C."/>
            <person name="Lucas S."/>
            <person name="Medina M."/>
            <person name="Montsant A."/>
            <person name="Obornik M."/>
            <person name="Parker M.S."/>
            <person name="Palenik B."/>
            <person name="Pazour G.J."/>
            <person name="Richardson P.M."/>
            <person name="Rynearson T.A."/>
            <person name="Saito M.A."/>
            <person name="Schwartz D.C."/>
            <person name="Thamatrakoln K."/>
            <person name="Valentin K."/>
            <person name="Vardi A."/>
            <person name="Wilkerson F.P."/>
            <person name="Rokhsar D.S."/>
        </authorList>
    </citation>
    <scope>NUCLEOTIDE SEQUENCE [LARGE SCALE GENOMIC DNA]</scope>
    <source>
        <strain evidence="5 6">CCMP1335</strain>
    </source>
</reference>
<dbReference type="OMA" id="DEHRTHP"/>
<keyword evidence="6" id="KW-1185">Reference proteome</keyword>
<evidence type="ECO:0000259" key="4">
    <source>
        <dbReference type="Pfam" id="PF09258"/>
    </source>
</evidence>
<feature type="compositionally biased region" description="Polar residues" evidence="3">
    <location>
        <begin position="1"/>
        <end position="11"/>
    </location>
</feature>
<keyword evidence="1" id="KW-0808">Transferase</keyword>
<dbReference type="GO" id="GO:0016757">
    <property type="term" value="F:glycosyltransferase activity"/>
    <property type="evidence" value="ECO:0007669"/>
    <property type="project" value="InterPro"/>
</dbReference>
<dbReference type="InParanoid" id="B8C0I9"/>
<dbReference type="InterPro" id="IPR029044">
    <property type="entry name" value="Nucleotide-diphossugar_trans"/>
</dbReference>
<keyword evidence="2" id="KW-1015">Disulfide bond</keyword>
<feature type="region of interest" description="Disordered" evidence="3">
    <location>
        <begin position="1"/>
        <end position="23"/>
    </location>
</feature>
<dbReference type="Gene3D" id="3.90.550.10">
    <property type="entry name" value="Spore Coat Polysaccharide Biosynthesis Protein SpsA, Chain A"/>
    <property type="match status" value="1"/>
</dbReference>
<dbReference type="GO" id="GO:0016020">
    <property type="term" value="C:membrane"/>
    <property type="evidence" value="ECO:0007669"/>
    <property type="project" value="InterPro"/>
</dbReference>
<evidence type="ECO:0000256" key="1">
    <source>
        <dbReference type="ARBA" id="ARBA00022679"/>
    </source>
</evidence>
<sequence length="512" mass="58174">MAQLLQESKNSFMEETKSRVRGEKSSGMIVKRNDTADTAVNKDDASNNGNGLIHERVVFESIIQRVQWTKQQCDDIPANQRNTVQKKLEAATDLPLLLEGGVAPALQTWLQNSPSDAAATATSREYPTCYLPPSKSCNVTTYTLIIMSHTTERLQTFMDPMSSMVDSWPGMTEVIIVWNSPRDTLTNVVNEKEKEYANKLLSWDTDTTHPVRIFFSLEHGLTNNLLNRYHPKVKPKNEAVMYFDDDGPFWSKEAMIDGGLELWKRNSNVQVGGFPRNVRFLSSRMKELEKVGLQQSIDLIVKDQTNVGVDDGTGPPQFTPLCRNVTGDIVEYNYFVFPDYAAHVLLPSGTFLHRNFLCFIWHPAFEELREYVLTHKTHPDDMTVSTLVSHLAGKAPRTFPREVEVKKSRRLLSEIVSVDNDTTAEEYEQHQPDRSHRRLLWKQKNWGIMREEAINSILGYFGSIHPGTVGWCAGTNYQQVNRRGVPFVCRPEKPTSDLLPWLQDGGVGHNQC</sequence>
<accession>B8C0I9</accession>
<gene>
    <name evidence="5" type="ORF">THAPSDRAFT_22468</name>
</gene>
<dbReference type="EMBL" id="CM000641">
    <property type="protein sequence ID" value="EED93073.1"/>
    <property type="molecule type" value="Genomic_DNA"/>
</dbReference>
<dbReference type="PaxDb" id="35128-Thaps22468"/>
<dbReference type="Pfam" id="PF09258">
    <property type="entry name" value="Glyco_transf_64"/>
    <property type="match status" value="1"/>
</dbReference>
<name>B8C0I9_THAPS</name>
<feature type="compositionally biased region" description="Basic and acidic residues" evidence="3">
    <location>
        <begin position="12"/>
        <end position="23"/>
    </location>
</feature>